<evidence type="ECO:0000256" key="4">
    <source>
        <dbReference type="PROSITE-ProRule" id="PRU00452"/>
    </source>
</evidence>
<keyword evidence="2 4" id="KW-0863">Zinc-finger</keyword>
<comment type="caution">
    <text evidence="6">The sequence shown here is derived from an EMBL/GenBank/DDBJ whole genome shotgun (WGS) entry which is preliminary data.</text>
</comment>
<evidence type="ECO:0000256" key="1">
    <source>
        <dbReference type="ARBA" id="ARBA00022723"/>
    </source>
</evidence>
<keyword evidence="1" id="KW-0479">Metal-binding</keyword>
<evidence type="ECO:0000256" key="3">
    <source>
        <dbReference type="ARBA" id="ARBA00022833"/>
    </source>
</evidence>
<dbReference type="GO" id="GO:0061665">
    <property type="term" value="F:SUMO ligase activity"/>
    <property type="evidence" value="ECO:0007669"/>
    <property type="project" value="TreeGrafter"/>
</dbReference>
<evidence type="ECO:0000256" key="2">
    <source>
        <dbReference type="ARBA" id="ARBA00022771"/>
    </source>
</evidence>
<dbReference type="Proteomes" id="UP000612746">
    <property type="component" value="Unassembled WGS sequence"/>
</dbReference>
<evidence type="ECO:0000313" key="6">
    <source>
        <dbReference type="EMBL" id="KAG2180540.1"/>
    </source>
</evidence>
<protein>
    <recommendedName>
        <fullName evidence="5">SP-RING-type domain-containing protein</fullName>
    </recommendedName>
</protein>
<feature type="domain" description="SP-RING-type" evidence="5">
    <location>
        <begin position="332"/>
        <end position="422"/>
    </location>
</feature>
<dbReference type="AlphaFoldDB" id="A0A8H7PVJ2"/>
<evidence type="ECO:0000259" key="5">
    <source>
        <dbReference type="PROSITE" id="PS51044"/>
    </source>
</evidence>
<dbReference type="PANTHER" id="PTHR10782">
    <property type="entry name" value="ZINC FINGER MIZ DOMAIN-CONTAINING PROTEIN"/>
    <property type="match status" value="1"/>
</dbReference>
<dbReference type="Pfam" id="PF02891">
    <property type="entry name" value="zf-MIZ"/>
    <property type="match status" value="1"/>
</dbReference>
<keyword evidence="3" id="KW-0862">Zinc</keyword>
<keyword evidence="7" id="KW-1185">Reference proteome</keyword>
<dbReference type="OrthoDB" id="28127at2759"/>
<organism evidence="6 7">
    <name type="scientific">Umbelopsis vinacea</name>
    <dbReference type="NCBI Taxonomy" id="44442"/>
    <lineage>
        <taxon>Eukaryota</taxon>
        <taxon>Fungi</taxon>
        <taxon>Fungi incertae sedis</taxon>
        <taxon>Mucoromycota</taxon>
        <taxon>Mucoromycotina</taxon>
        <taxon>Umbelopsidomycetes</taxon>
        <taxon>Umbelopsidales</taxon>
        <taxon>Umbelopsidaceae</taxon>
        <taxon>Umbelopsis</taxon>
    </lineage>
</organism>
<reference evidence="6" key="1">
    <citation type="submission" date="2020-12" db="EMBL/GenBank/DDBJ databases">
        <title>Metabolic potential, ecology and presence of endohyphal bacteria is reflected in genomic diversity of Mucoromycotina.</title>
        <authorList>
            <person name="Muszewska A."/>
            <person name="Okrasinska A."/>
            <person name="Steczkiewicz K."/>
            <person name="Drgas O."/>
            <person name="Orlowska M."/>
            <person name="Perlinska-Lenart U."/>
            <person name="Aleksandrzak-Piekarczyk T."/>
            <person name="Szatraj K."/>
            <person name="Zielenkiewicz U."/>
            <person name="Pilsyk S."/>
            <person name="Malc E."/>
            <person name="Mieczkowski P."/>
            <person name="Kruszewska J.S."/>
            <person name="Biernat P."/>
            <person name="Pawlowska J."/>
        </authorList>
    </citation>
    <scope>NUCLEOTIDE SEQUENCE</scope>
    <source>
        <strain evidence="6">WA0000051536</strain>
    </source>
</reference>
<gene>
    <name evidence="6" type="ORF">INT44_003544</name>
</gene>
<dbReference type="InterPro" id="IPR013083">
    <property type="entry name" value="Znf_RING/FYVE/PHD"/>
</dbReference>
<dbReference type="GO" id="GO:0016925">
    <property type="term" value="P:protein sumoylation"/>
    <property type="evidence" value="ECO:0007669"/>
    <property type="project" value="TreeGrafter"/>
</dbReference>
<dbReference type="InterPro" id="IPR004181">
    <property type="entry name" value="Znf_MIZ"/>
</dbReference>
<evidence type="ECO:0000313" key="7">
    <source>
        <dbReference type="Proteomes" id="UP000612746"/>
    </source>
</evidence>
<dbReference type="GO" id="GO:0000785">
    <property type="term" value="C:chromatin"/>
    <property type="evidence" value="ECO:0007669"/>
    <property type="project" value="TreeGrafter"/>
</dbReference>
<accession>A0A8H7PVJ2</accession>
<proteinExistence type="predicted"/>
<dbReference type="EMBL" id="JAEPRA010000009">
    <property type="protein sequence ID" value="KAG2180540.1"/>
    <property type="molecule type" value="Genomic_DNA"/>
</dbReference>
<dbReference type="PANTHER" id="PTHR10782:SF4">
    <property type="entry name" value="TONALLI, ISOFORM E"/>
    <property type="match status" value="1"/>
</dbReference>
<dbReference type="PROSITE" id="PS51044">
    <property type="entry name" value="ZF_SP_RING"/>
    <property type="match status" value="1"/>
</dbReference>
<dbReference type="GO" id="GO:0008270">
    <property type="term" value="F:zinc ion binding"/>
    <property type="evidence" value="ECO:0007669"/>
    <property type="project" value="UniProtKB-KW"/>
</dbReference>
<dbReference type="Gene3D" id="3.30.40.10">
    <property type="entry name" value="Zinc/RING finger domain, C3HC4 (zinc finger)"/>
    <property type="match status" value="1"/>
</dbReference>
<name>A0A8H7PVJ2_9FUNG</name>
<sequence>MQPGVRDVNQLNRSLRAIEQICAFARISLNLQETNSFEDACGNLLGIANEDPYYQPGYEESMLLCLKLVKENSGPAHIDLALKVFDQIYNSNKLAPEHQLLLANWSEEIRQLKLQDALLEVVPVLTNNWDYMLPAEHTLGPVKLIARKMKTSYPFFIGAHAFSRLHTNLKAEDGDVRPSALLLVLKIWKAKSHSSRTYWPQNLSIILNGATLSTGMRRHLTKSRQSTVNFVIGKDGCMDITPLISLKTSPTRTVVFNGDGQLQDINLLIETYSVETQEAVVDLVKKNCLPENVWRNLLKNMLANTSPADAPSRTSGLPGSLTPVGQVPEPTDLLFISQTSLRISSQCPITLRTIHTPVRGIDCKHFDPHMIQCFELESYLLVNKGMADWKCPLCNLYTPPKKLVYDLYLQGIFSNIPSRASEIEFRVDTQRTDKISHEFIVDSTPVDPDFPTSTFYRTSSKGLDTATQPPSETFTIVEIDD</sequence>